<name>A0ABS7XKG1_9FLAO</name>
<proteinExistence type="predicted"/>
<accession>A0ABS7XKG1</accession>
<reference evidence="3" key="1">
    <citation type="submission" date="2023-07" db="EMBL/GenBank/DDBJ databases">
        <title>Novel species isolated from saline lakes on Tibetan Plateau.</title>
        <authorList>
            <person name="Lu H."/>
        </authorList>
    </citation>
    <scope>NUCLEOTIDE SEQUENCE [LARGE SCALE GENOMIC DNA]</scope>
    <source>
        <strain evidence="3">CAK8W</strain>
    </source>
</reference>
<evidence type="ECO:0000313" key="2">
    <source>
        <dbReference type="EMBL" id="MBZ9779460.1"/>
    </source>
</evidence>
<dbReference type="Pfam" id="PF05016">
    <property type="entry name" value="ParE_toxin"/>
    <property type="match status" value="1"/>
</dbReference>
<dbReference type="RefSeq" id="WP_224461795.1">
    <property type="nucleotide sequence ID" value="NZ_JAIQZE010000012.1"/>
</dbReference>
<dbReference type="InterPro" id="IPR007712">
    <property type="entry name" value="RelE/ParE_toxin"/>
</dbReference>
<dbReference type="Proteomes" id="UP001199314">
    <property type="component" value="Unassembled WGS sequence"/>
</dbReference>
<organism evidence="2 3">
    <name type="scientific">Psychroflexus longus</name>
    <dbReference type="NCBI Taxonomy" id="2873596"/>
    <lineage>
        <taxon>Bacteria</taxon>
        <taxon>Pseudomonadati</taxon>
        <taxon>Bacteroidota</taxon>
        <taxon>Flavobacteriia</taxon>
        <taxon>Flavobacteriales</taxon>
        <taxon>Flavobacteriaceae</taxon>
        <taxon>Psychroflexus</taxon>
    </lineage>
</organism>
<sequence>MKSGYKVFWTKHALSELKETYEYLEKEFTDKEIRKLSVEIDYTINLISRNPELFPLSDFRGIRRVVIKTYNTLYYRLEKNQIEILSFYNNRKRSKTDNSHQ</sequence>
<keyword evidence="1" id="KW-1277">Toxin-antitoxin system</keyword>
<evidence type="ECO:0000256" key="1">
    <source>
        <dbReference type="ARBA" id="ARBA00022649"/>
    </source>
</evidence>
<dbReference type="EMBL" id="JAIQZE010000012">
    <property type="protein sequence ID" value="MBZ9779460.1"/>
    <property type="molecule type" value="Genomic_DNA"/>
</dbReference>
<protein>
    <submittedName>
        <fullName evidence="2">Type II toxin-antitoxin system RelE/ParE family toxin</fullName>
    </submittedName>
</protein>
<comment type="caution">
    <text evidence="2">The sequence shown here is derived from an EMBL/GenBank/DDBJ whole genome shotgun (WGS) entry which is preliminary data.</text>
</comment>
<dbReference type="Gene3D" id="3.30.2310.20">
    <property type="entry name" value="RelE-like"/>
    <property type="match status" value="1"/>
</dbReference>
<keyword evidence="3" id="KW-1185">Reference proteome</keyword>
<evidence type="ECO:0000313" key="3">
    <source>
        <dbReference type="Proteomes" id="UP001199314"/>
    </source>
</evidence>
<gene>
    <name evidence="2" type="ORF">LB452_11055</name>
</gene>
<dbReference type="InterPro" id="IPR035093">
    <property type="entry name" value="RelE/ParE_toxin_dom_sf"/>
</dbReference>